<feature type="transmembrane region" description="Helical" evidence="5">
    <location>
        <begin position="102"/>
        <end position="124"/>
    </location>
</feature>
<name>A0A074MHV2_9BACL</name>
<dbReference type="OrthoDB" id="2987623at2"/>
<dbReference type="Proteomes" id="UP000027931">
    <property type="component" value="Unassembled WGS sequence"/>
</dbReference>
<organism evidence="7 8">
    <name type="scientific">Tumebacillus flagellatus</name>
    <dbReference type="NCBI Taxonomy" id="1157490"/>
    <lineage>
        <taxon>Bacteria</taxon>
        <taxon>Bacillati</taxon>
        <taxon>Bacillota</taxon>
        <taxon>Bacilli</taxon>
        <taxon>Bacillales</taxon>
        <taxon>Alicyclobacillaceae</taxon>
        <taxon>Tumebacillus</taxon>
    </lineage>
</organism>
<feature type="transmembrane region" description="Helical" evidence="5">
    <location>
        <begin position="58"/>
        <end position="82"/>
    </location>
</feature>
<sequence>MNRSPWFTMWTQPRATMAELLAGKPQPGMVALLAMLTGISDAYNKASTRGVGESFGAWTWLPILVGGAIGGYVLLYLAGWLLTMVGRWNGGTGSQEDVRRAWAWSSIPMVWSLPLIFVELGLYGNQVFAKDPEPLYGPGTLIPVILSLIVSILDVIVGIWSLVVFFKCLAQAHSFSTGKAFATTVYSMLLVAGTVLLFGILIVVIT</sequence>
<feature type="transmembrane region" description="Helical" evidence="5">
    <location>
        <begin position="144"/>
        <end position="169"/>
    </location>
</feature>
<evidence type="ECO:0000256" key="2">
    <source>
        <dbReference type="ARBA" id="ARBA00022692"/>
    </source>
</evidence>
<keyword evidence="2 5" id="KW-0812">Transmembrane</keyword>
<evidence type="ECO:0000313" key="7">
    <source>
        <dbReference type="EMBL" id="KEO85267.1"/>
    </source>
</evidence>
<dbReference type="AlphaFoldDB" id="A0A074MHV2"/>
<evidence type="ECO:0000256" key="4">
    <source>
        <dbReference type="ARBA" id="ARBA00023136"/>
    </source>
</evidence>
<feature type="transmembrane region" description="Helical" evidence="5">
    <location>
        <begin position="181"/>
        <end position="205"/>
    </location>
</feature>
<accession>A0A074MHV2</accession>
<dbReference type="GO" id="GO:0016020">
    <property type="term" value="C:membrane"/>
    <property type="evidence" value="ECO:0007669"/>
    <property type="project" value="UniProtKB-SubCell"/>
</dbReference>
<feature type="domain" description="Yip1" evidence="6">
    <location>
        <begin position="8"/>
        <end position="196"/>
    </location>
</feature>
<keyword evidence="4 5" id="KW-0472">Membrane</keyword>
<proteinExistence type="predicted"/>
<gene>
    <name evidence="7" type="ORF">EL26_01530</name>
</gene>
<dbReference type="RefSeq" id="WP_038083596.1">
    <property type="nucleotide sequence ID" value="NZ_JMIR01000001.1"/>
</dbReference>
<evidence type="ECO:0000313" key="8">
    <source>
        <dbReference type="Proteomes" id="UP000027931"/>
    </source>
</evidence>
<comment type="caution">
    <text evidence="7">The sequence shown here is derived from an EMBL/GenBank/DDBJ whole genome shotgun (WGS) entry which is preliminary data.</text>
</comment>
<dbReference type="eggNOG" id="ENOG5032WHG">
    <property type="taxonomic scope" value="Bacteria"/>
</dbReference>
<protein>
    <recommendedName>
        <fullName evidence="6">Yip1 domain-containing protein</fullName>
    </recommendedName>
</protein>
<evidence type="ECO:0000256" key="5">
    <source>
        <dbReference type="SAM" id="Phobius"/>
    </source>
</evidence>
<reference evidence="7 8" key="1">
    <citation type="journal article" date="2013" name="Int. J. Syst. Evol. Microbiol.">
        <title>Tumebacillus flagellatus sp. nov., an alpha-amylase/pullulanase-producing bacterium isolated from cassava wastewater.</title>
        <authorList>
            <person name="Wang Q."/>
            <person name="Xie N."/>
            <person name="Qin Y."/>
            <person name="Shen N."/>
            <person name="Zhu J."/>
            <person name="Mi H."/>
            <person name="Huang R."/>
        </authorList>
    </citation>
    <scope>NUCLEOTIDE SEQUENCE [LARGE SCALE GENOMIC DNA]</scope>
    <source>
        <strain evidence="7 8">GST4</strain>
    </source>
</reference>
<keyword evidence="8" id="KW-1185">Reference proteome</keyword>
<dbReference type="InterPro" id="IPR006977">
    <property type="entry name" value="Yip1_dom"/>
</dbReference>
<evidence type="ECO:0000259" key="6">
    <source>
        <dbReference type="Pfam" id="PF04893"/>
    </source>
</evidence>
<keyword evidence="3 5" id="KW-1133">Transmembrane helix</keyword>
<evidence type="ECO:0000256" key="1">
    <source>
        <dbReference type="ARBA" id="ARBA00004141"/>
    </source>
</evidence>
<comment type="subcellular location">
    <subcellularLocation>
        <location evidence="1">Membrane</location>
        <topology evidence="1">Multi-pass membrane protein</topology>
    </subcellularLocation>
</comment>
<dbReference type="EMBL" id="JMIR01000001">
    <property type="protein sequence ID" value="KEO85267.1"/>
    <property type="molecule type" value="Genomic_DNA"/>
</dbReference>
<dbReference type="Pfam" id="PF04893">
    <property type="entry name" value="Yip1"/>
    <property type="match status" value="1"/>
</dbReference>
<evidence type="ECO:0000256" key="3">
    <source>
        <dbReference type="ARBA" id="ARBA00022989"/>
    </source>
</evidence>